<feature type="transmembrane region" description="Helical" evidence="2">
    <location>
        <begin position="12"/>
        <end position="32"/>
    </location>
</feature>
<evidence type="ECO:0008006" key="5">
    <source>
        <dbReference type="Google" id="ProtNLM"/>
    </source>
</evidence>
<evidence type="ECO:0000313" key="3">
    <source>
        <dbReference type="EMBL" id="KAJ8774526.1"/>
    </source>
</evidence>
<accession>A0AAV8U6J7</accession>
<feature type="compositionally biased region" description="Polar residues" evidence="1">
    <location>
        <begin position="56"/>
        <end position="72"/>
    </location>
</feature>
<evidence type="ECO:0000256" key="2">
    <source>
        <dbReference type="SAM" id="Phobius"/>
    </source>
</evidence>
<gene>
    <name evidence="3" type="ORF">K2173_016972</name>
</gene>
<name>A0AAV8U6J7_9ROSI</name>
<dbReference type="Proteomes" id="UP001159364">
    <property type="component" value="Linkage Group LG01"/>
</dbReference>
<protein>
    <recommendedName>
        <fullName evidence="5">CLAVATA3/ESR (CLE)-related protein</fullName>
    </recommendedName>
</protein>
<evidence type="ECO:0000313" key="4">
    <source>
        <dbReference type="Proteomes" id="UP001159364"/>
    </source>
</evidence>
<dbReference type="AlphaFoldDB" id="A0AAV8U6J7"/>
<sequence length="90" mass="9662">MVSRNELNLATAFIMKPTFSLYICCLIFVILISRAPQSRSVPLIGVHGRPSPQGPGANNNKNPPSQTVQTLAQGPELASRDYNPPPPPAP</sequence>
<keyword evidence="2" id="KW-0472">Membrane</keyword>
<evidence type="ECO:0000256" key="1">
    <source>
        <dbReference type="SAM" id="MobiDB-lite"/>
    </source>
</evidence>
<keyword evidence="4" id="KW-1185">Reference proteome</keyword>
<organism evidence="3 4">
    <name type="scientific">Erythroxylum novogranatense</name>
    <dbReference type="NCBI Taxonomy" id="1862640"/>
    <lineage>
        <taxon>Eukaryota</taxon>
        <taxon>Viridiplantae</taxon>
        <taxon>Streptophyta</taxon>
        <taxon>Embryophyta</taxon>
        <taxon>Tracheophyta</taxon>
        <taxon>Spermatophyta</taxon>
        <taxon>Magnoliopsida</taxon>
        <taxon>eudicotyledons</taxon>
        <taxon>Gunneridae</taxon>
        <taxon>Pentapetalae</taxon>
        <taxon>rosids</taxon>
        <taxon>fabids</taxon>
        <taxon>Malpighiales</taxon>
        <taxon>Erythroxylaceae</taxon>
        <taxon>Erythroxylum</taxon>
    </lineage>
</organism>
<reference evidence="3 4" key="1">
    <citation type="submission" date="2021-09" db="EMBL/GenBank/DDBJ databases">
        <title>Genomic insights and catalytic innovation underlie evolution of tropane alkaloids biosynthesis.</title>
        <authorList>
            <person name="Wang Y.-J."/>
            <person name="Tian T."/>
            <person name="Huang J.-P."/>
            <person name="Huang S.-X."/>
        </authorList>
    </citation>
    <scope>NUCLEOTIDE SEQUENCE [LARGE SCALE GENOMIC DNA]</scope>
    <source>
        <strain evidence="3">KIB-2018</strain>
        <tissue evidence="3">Leaf</tissue>
    </source>
</reference>
<dbReference type="EMBL" id="JAIWQS010000001">
    <property type="protein sequence ID" value="KAJ8774526.1"/>
    <property type="molecule type" value="Genomic_DNA"/>
</dbReference>
<proteinExistence type="predicted"/>
<keyword evidence="2" id="KW-0812">Transmembrane</keyword>
<keyword evidence="2" id="KW-1133">Transmembrane helix</keyword>
<comment type="caution">
    <text evidence="3">The sequence shown here is derived from an EMBL/GenBank/DDBJ whole genome shotgun (WGS) entry which is preliminary data.</text>
</comment>
<feature type="region of interest" description="Disordered" evidence="1">
    <location>
        <begin position="42"/>
        <end position="90"/>
    </location>
</feature>